<name>A0ABR2N388_9ASPA</name>
<dbReference type="EMBL" id="JBBWWR010000001">
    <property type="protein sequence ID" value="KAK8970717.1"/>
    <property type="molecule type" value="Genomic_DNA"/>
</dbReference>
<reference evidence="1 2" key="1">
    <citation type="journal article" date="2022" name="Nat. Plants">
        <title>Genomes of leafy and leafless Platanthera orchids illuminate the evolution of mycoheterotrophy.</title>
        <authorList>
            <person name="Li M.H."/>
            <person name="Liu K.W."/>
            <person name="Li Z."/>
            <person name="Lu H.C."/>
            <person name="Ye Q.L."/>
            <person name="Zhang D."/>
            <person name="Wang J.Y."/>
            <person name="Li Y.F."/>
            <person name="Zhong Z.M."/>
            <person name="Liu X."/>
            <person name="Yu X."/>
            <person name="Liu D.K."/>
            <person name="Tu X.D."/>
            <person name="Liu B."/>
            <person name="Hao Y."/>
            <person name="Liao X.Y."/>
            <person name="Jiang Y.T."/>
            <person name="Sun W.H."/>
            <person name="Chen J."/>
            <person name="Chen Y.Q."/>
            <person name="Ai Y."/>
            <person name="Zhai J.W."/>
            <person name="Wu S.S."/>
            <person name="Zhou Z."/>
            <person name="Hsiao Y.Y."/>
            <person name="Wu W.L."/>
            <person name="Chen Y.Y."/>
            <person name="Lin Y.F."/>
            <person name="Hsu J.L."/>
            <person name="Li C.Y."/>
            <person name="Wang Z.W."/>
            <person name="Zhao X."/>
            <person name="Zhong W.Y."/>
            <person name="Ma X.K."/>
            <person name="Ma L."/>
            <person name="Huang J."/>
            <person name="Chen G.Z."/>
            <person name="Huang M.Z."/>
            <person name="Huang L."/>
            <person name="Peng D.H."/>
            <person name="Luo Y.B."/>
            <person name="Zou S.Q."/>
            <person name="Chen S.P."/>
            <person name="Lan S."/>
            <person name="Tsai W.C."/>
            <person name="Van de Peer Y."/>
            <person name="Liu Z.J."/>
        </authorList>
    </citation>
    <scope>NUCLEOTIDE SEQUENCE [LARGE SCALE GENOMIC DNA]</scope>
    <source>
        <strain evidence="1">Lor288</strain>
    </source>
</reference>
<evidence type="ECO:0000313" key="1">
    <source>
        <dbReference type="EMBL" id="KAK8970717.1"/>
    </source>
</evidence>
<evidence type="ECO:0000313" key="2">
    <source>
        <dbReference type="Proteomes" id="UP001412067"/>
    </source>
</evidence>
<gene>
    <name evidence="1" type="primary">DRP4C</name>
    <name evidence="1" type="ORF">KSP40_PGU017728</name>
</gene>
<organism evidence="1 2">
    <name type="scientific">Platanthera guangdongensis</name>
    <dbReference type="NCBI Taxonomy" id="2320717"/>
    <lineage>
        <taxon>Eukaryota</taxon>
        <taxon>Viridiplantae</taxon>
        <taxon>Streptophyta</taxon>
        <taxon>Embryophyta</taxon>
        <taxon>Tracheophyta</taxon>
        <taxon>Spermatophyta</taxon>
        <taxon>Magnoliopsida</taxon>
        <taxon>Liliopsida</taxon>
        <taxon>Asparagales</taxon>
        <taxon>Orchidaceae</taxon>
        <taxon>Orchidoideae</taxon>
        <taxon>Orchideae</taxon>
        <taxon>Orchidinae</taxon>
        <taxon>Platanthera</taxon>
    </lineage>
</organism>
<dbReference type="Proteomes" id="UP001412067">
    <property type="component" value="Unassembled WGS sequence"/>
</dbReference>
<comment type="caution">
    <text evidence="1">The sequence shown here is derived from an EMBL/GenBank/DDBJ whole genome shotgun (WGS) entry which is preliminary data.</text>
</comment>
<sequence>MWRPPINRNDPPHFVEKLRQKSHQVVKEILEMEMLKNYTCNPDYMKMWTELMDGQEAFMEAICNHSKSSKLMIKVVGEVDILHLRGKHERIIKKLLIL</sequence>
<keyword evidence="2" id="KW-1185">Reference proteome</keyword>
<proteinExistence type="predicted"/>
<protein>
    <submittedName>
        <fullName evidence="1">Dynamin-related protein 4C</fullName>
    </submittedName>
</protein>
<accession>A0ABR2N388</accession>